<comment type="caution">
    <text evidence="1">The sequence shown here is derived from an EMBL/GenBank/DDBJ whole genome shotgun (WGS) entry which is preliminary data.</text>
</comment>
<dbReference type="AlphaFoldDB" id="A0AAV4BGS4"/>
<protein>
    <submittedName>
        <fullName evidence="1">Uncharacterized protein</fullName>
    </submittedName>
</protein>
<evidence type="ECO:0000313" key="2">
    <source>
        <dbReference type="Proteomes" id="UP000735302"/>
    </source>
</evidence>
<keyword evidence="2" id="KW-1185">Reference proteome</keyword>
<sequence>MPRDKASPCVKNALPYCYARAALLIPAITARWYNVKLLLWNKPASLTSFVREMSQFFQIDTHSQTFLNSRKRKEDNFTNLLNKLIREIRRRREGT</sequence>
<proteinExistence type="predicted"/>
<organism evidence="1 2">
    <name type="scientific">Plakobranchus ocellatus</name>
    <dbReference type="NCBI Taxonomy" id="259542"/>
    <lineage>
        <taxon>Eukaryota</taxon>
        <taxon>Metazoa</taxon>
        <taxon>Spiralia</taxon>
        <taxon>Lophotrochozoa</taxon>
        <taxon>Mollusca</taxon>
        <taxon>Gastropoda</taxon>
        <taxon>Heterobranchia</taxon>
        <taxon>Euthyneura</taxon>
        <taxon>Panpulmonata</taxon>
        <taxon>Sacoglossa</taxon>
        <taxon>Placobranchoidea</taxon>
        <taxon>Plakobranchidae</taxon>
        <taxon>Plakobranchus</taxon>
    </lineage>
</organism>
<reference evidence="1 2" key="1">
    <citation type="journal article" date="2021" name="Elife">
        <title>Chloroplast acquisition without the gene transfer in kleptoplastic sea slugs, Plakobranchus ocellatus.</title>
        <authorList>
            <person name="Maeda T."/>
            <person name="Takahashi S."/>
            <person name="Yoshida T."/>
            <person name="Shimamura S."/>
            <person name="Takaki Y."/>
            <person name="Nagai Y."/>
            <person name="Toyoda A."/>
            <person name="Suzuki Y."/>
            <person name="Arimoto A."/>
            <person name="Ishii H."/>
            <person name="Satoh N."/>
            <person name="Nishiyama T."/>
            <person name="Hasebe M."/>
            <person name="Maruyama T."/>
            <person name="Minagawa J."/>
            <person name="Obokata J."/>
            <person name="Shigenobu S."/>
        </authorList>
    </citation>
    <scope>NUCLEOTIDE SEQUENCE [LARGE SCALE GENOMIC DNA]</scope>
</reference>
<evidence type="ECO:0000313" key="1">
    <source>
        <dbReference type="EMBL" id="GFO18043.1"/>
    </source>
</evidence>
<name>A0AAV4BGS4_9GAST</name>
<dbReference type="EMBL" id="BLXT01004926">
    <property type="protein sequence ID" value="GFO18043.1"/>
    <property type="molecule type" value="Genomic_DNA"/>
</dbReference>
<dbReference type="Proteomes" id="UP000735302">
    <property type="component" value="Unassembled WGS sequence"/>
</dbReference>
<accession>A0AAV4BGS4</accession>
<gene>
    <name evidence="1" type="ORF">PoB_004454800</name>
</gene>